<dbReference type="Proteomes" id="UP000435649">
    <property type="component" value="Unassembled WGS sequence"/>
</dbReference>
<proteinExistence type="predicted"/>
<sequence>MSLGGGIAVYDTSQYDPCASAEKLYEEMPTPEKYDRENSPNDTSTDEIDKLYPQDGPPVQQEEEGGQA</sequence>
<evidence type="ECO:0000256" key="1">
    <source>
        <dbReference type="SAM" id="MobiDB-lite"/>
    </source>
</evidence>
<evidence type="ECO:0000313" key="2">
    <source>
        <dbReference type="EMBL" id="MST99818.1"/>
    </source>
</evidence>
<protein>
    <submittedName>
        <fullName evidence="2">Uncharacterized protein</fullName>
    </submittedName>
</protein>
<accession>A0A844GBT7</accession>
<feature type="region of interest" description="Disordered" evidence="1">
    <location>
        <begin position="1"/>
        <end position="68"/>
    </location>
</feature>
<organism evidence="2 3">
    <name type="scientific">Victivallis lenta</name>
    <dbReference type="NCBI Taxonomy" id="2606640"/>
    <lineage>
        <taxon>Bacteria</taxon>
        <taxon>Pseudomonadati</taxon>
        <taxon>Lentisphaerota</taxon>
        <taxon>Lentisphaeria</taxon>
        <taxon>Victivallales</taxon>
        <taxon>Victivallaceae</taxon>
        <taxon>Victivallis</taxon>
    </lineage>
</organism>
<feature type="compositionally biased region" description="Basic and acidic residues" evidence="1">
    <location>
        <begin position="23"/>
        <end position="39"/>
    </location>
</feature>
<reference evidence="2 3" key="1">
    <citation type="submission" date="2019-08" db="EMBL/GenBank/DDBJ databases">
        <title>In-depth cultivation of the pig gut microbiome towards novel bacterial diversity and tailored functional studies.</title>
        <authorList>
            <person name="Wylensek D."/>
            <person name="Hitch T.C.A."/>
            <person name="Clavel T."/>
        </authorList>
    </citation>
    <scope>NUCLEOTIDE SEQUENCE [LARGE SCALE GENOMIC DNA]</scope>
    <source>
        <strain evidence="2 3">BBE-744-WT-12</strain>
    </source>
</reference>
<name>A0A844GBT7_9BACT</name>
<dbReference type="EMBL" id="VUNS01000064">
    <property type="protein sequence ID" value="MST99818.1"/>
    <property type="molecule type" value="Genomic_DNA"/>
</dbReference>
<dbReference type="AlphaFoldDB" id="A0A844GBT7"/>
<dbReference type="RefSeq" id="WP_154420970.1">
    <property type="nucleotide sequence ID" value="NZ_VUNS01000064.1"/>
</dbReference>
<keyword evidence="3" id="KW-1185">Reference proteome</keyword>
<evidence type="ECO:0000313" key="3">
    <source>
        <dbReference type="Proteomes" id="UP000435649"/>
    </source>
</evidence>
<gene>
    <name evidence="2" type="ORF">FYJ85_22575</name>
</gene>
<comment type="caution">
    <text evidence="2">The sequence shown here is derived from an EMBL/GenBank/DDBJ whole genome shotgun (WGS) entry which is preliminary data.</text>
</comment>